<dbReference type="InterPro" id="IPR059063">
    <property type="entry name" value="SocB"/>
</dbReference>
<keyword evidence="2" id="KW-1185">Reference proteome</keyword>
<dbReference type="Proteomes" id="UP000249165">
    <property type="component" value="Unassembled WGS sequence"/>
</dbReference>
<dbReference type="Pfam" id="PF26318">
    <property type="entry name" value="SocB"/>
    <property type="match status" value="1"/>
</dbReference>
<sequence>MTIRLLPDIDLARIAPQPDDMKRKSLEQMKGGRPPFSYNPLRSCFDDIFNIQPGLAFGSAPPTSWSVIEAKLDKRCRSEVERVHNKRVARGLHDFAASGRVMGRKQEFFPLSMGVGRKVTFWLPMILAIDEQAHAIFIEPRRARGLTADGRRFAFSMMHERIRAADEDFADVRLGIVRFADPDGDRRAARLFTDEGVDLYTLDELEQMVASTYEMWREVLEEREAEARRRGTGTGSADLILRLPNVPARLNAHATFGMSCARPHVILIGVARSEKPRSRKELRYGNDLAGAPKF</sequence>
<dbReference type="EMBL" id="QLMG01000035">
    <property type="protein sequence ID" value="RAK13354.1"/>
    <property type="molecule type" value="Genomic_DNA"/>
</dbReference>
<comment type="caution">
    <text evidence="1">The sequence shown here is derived from an EMBL/GenBank/DDBJ whole genome shotgun (WGS) entry which is preliminary data.</text>
</comment>
<gene>
    <name evidence="1" type="ORF">ATI53_10353</name>
</gene>
<evidence type="ECO:0000313" key="1">
    <source>
        <dbReference type="EMBL" id="RAK13354.1"/>
    </source>
</evidence>
<dbReference type="AlphaFoldDB" id="A0A327XXR7"/>
<dbReference type="RefSeq" id="WP_240778612.1">
    <property type="nucleotide sequence ID" value="NZ_LIQE01000033.1"/>
</dbReference>
<protein>
    <submittedName>
        <fullName evidence="1">Uncharacterized protein</fullName>
    </submittedName>
</protein>
<organism evidence="1 2">
    <name type="scientific">Salipiger aestuarii</name>
    <dbReference type="NCBI Taxonomy" id="568098"/>
    <lineage>
        <taxon>Bacteria</taxon>
        <taxon>Pseudomonadati</taxon>
        <taxon>Pseudomonadota</taxon>
        <taxon>Alphaproteobacteria</taxon>
        <taxon>Rhodobacterales</taxon>
        <taxon>Roseobacteraceae</taxon>
        <taxon>Salipiger</taxon>
    </lineage>
</organism>
<reference evidence="1 2" key="1">
    <citation type="submission" date="2018-06" db="EMBL/GenBank/DDBJ databases">
        <title>Genomic Encyclopedia of Archaeal and Bacterial Type Strains, Phase II (KMG-II): from individual species to whole genera.</title>
        <authorList>
            <person name="Goeker M."/>
        </authorList>
    </citation>
    <scope>NUCLEOTIDE SEQUENCE [LARGE SCALE GENOMIC DNA]</scope>
    <source>
        <strain evidence="1 2">DSM 22011</strain>
    </source>
</reference>
<name>A0A327XXR7_9RHOB</name>
<dbReference type="NCBIfam" id="NF047746">
    <property type="entry name" value="SocB_toxin"/>
    <property type="match status" value="1"/>
</dbReference>
<accession>A0A327XXR7</accession>
<evidence type="ECO:0000313" key="2">
    <source>
        <dbReference type="Proteomes" id="UP000249165"/>
    </source>
</evidence>
<proteinExistence type="predicted"/>